<dbReference type="InterPro" id="IPR052078">
    <property type="entry name" value="Trehalose_Metab_GTase"/>
</dbReference>
<evidence type="ECO:0000259" key="8">
    <source>
        <dbReference type="Pfam" id="PF21269"/>
    </source>
</evidence>
<dbReference type="PANTHER" id="PTHR47779:SF1">
    <property type="entry name" value="SYNTHASE (CCG-9), PUTATIVE (AFU_ORTHOLOGUE AFUA_3G12100)-RELATED"/>
    <property type="match status" value="1"/>
</dbReference>
<dbReference type="RefSeq" id="WP_190192604.1">
    <property type="nucleotide sequence ID" value="NZ_BMVU01000028.1"/>
</dbReference>
<evidence type="ECO:0000256" key="3">
    <source>
        <dbReference type="ARBA" id="ARBA00022526"/>
    </source>
</evidence>
<organism evidence="9 10">
    <name type="scientific">Streptomyces minutiscleroticus</name>
    <dbReference type="NCBI Taxonomy" id="68238"/>
    <lineage>
        <taxon>Bacteria</taxon>
        <taxon>Bacillati</taxon>
        <taxon>Actinomycetota</taxon>
        <taxon>Actinomycetes</taxon>
        <taxon>Kitasatosporales</taxon>
        <taxon>Streptomycetaceae</taxon>
        <taxon>Streptomyces</taxon>
    </lineage>
</organism>
<evidence type="ECO:0000256" key="2">
    <source>
        <dbReference type="ARBA" id="ARBA00011738"/>
    </source>
</evidence>
<feature type="domain" description="Trehalose synthase N-terminal" evidence="8">
    <location>
        <begin position="60"/>
        <end position="211"/>
    </location>
</feature>
<evidence type="ECO:0000256" key="4">
    <source>
        <dbReference type="ARBA" id="ARBA00022676"/>
    </source>
</evidence>
<evidence type="ECO:0000259" key="7">
    <source>
        <dbReference type="Pfam" id="PF00534"/>
    </source>
</evidence>
<evidence type="ECO:0000256" key="1">
    <source>
        <dbReference type="ARBA" id="ARBA00009481"/>
    </source>
</evidence>
<dbReference type="Pfam" id="PF00534">
    <property type="entry name" value="Glycos_transf_1"/>
    <property type="match status" value="1"/>
</dbReference>
<keyword evidence="4" id="KW-0328">Glycosyltransferase</keyword>
<sequence>MTQTRLPTTRKTGIPDLPEVAITPVSPLLLSDTIGAERSTGLDAALGGLREALGSRRVIHVNSTRSGGGVAEMLHRLLRYTRGSGVDARWFTIEGDPLFFDVTKRLHHMLHGHDAPGPSLDPCAAAHYAAISERNARALLRTVRPGDVVNLHDPQVAGLTIPLRRAGARVVWRCHIGTDTHNQHTAQAWEFLRPFLDTADAYVFTRAQYVPDWLADRDITVMPPSIDPLSAKNRPLEPGAAAAIVTRLGLRAGPDVRGPVGYRRGDGSTGSVGGTPVRLVSMAPPPADAPLVVQISRWDPLKDMAGVMASFADGGGGLDAAHLALVGPDVSGVSDDPEGGRVFDRCVELWRRLPARARSRVHLVCLPLADPEENAVMVSAVQYQATVVTQKSIAEGFGLTVTEAMWKGRPVVASAVGGIRDQIHDGVHGLLLHDPADRADFVARTGSLVSGPQRARSLGEGARRRAGEHFLDDRQLRSQAALYSRLAAA</sequence>
<reference evidence="9" key="1">
    <citation type="journal article" date="2014" name="Int. J. Syst. Evol. Microbiol.">
        <title>Complete genome sequence of Corynebacterium casei LMG S-19264T (=DSM 44701T), isolated from a smear-ripened cheese.</title>
        <authorList>
            <consortium name="US DOE Joint Genome Institute (JGI-PGF)"/>
            <person name="Walter F."/>
            <person name="Albersmeier A."/>
            <person name="Kalinowski J."/>
            <person name="Ruckert C."/>
        </authorList>
    </citation>
    <scope>NUCLEOTIDE SEQUENCE</scope>
    <source>
        <strain evidence="9">JCM 4790</strain>
    </source>
</reference>
<dbReference type="GO" id="GO:0016757">
    <property type="term" value="F:glycosyltransferase activity"/>
    <property type="evidence" value="ECO:0007669"/>
    <property type="project" value="UniProtKB-KW"/>
</dbReference>
<dbReference type="AlphaFoldDB" id="A0A918NS38"/>
<dbReference type="Pfam" id="PF21269">
    <property type="entry name" value="TreT_GT1"/>
    <property type="match status" value="1"/>
</dbReference>
<feature type="domain" description="Glycosyl transferase family 1" evidence="7">
    <location>
        <begin position="382"/>
        <end position="465"/>
    </location>
</feature>
<dbReference type="Proteomes" id="UP000619244">
    <property type="component" value="Unassembled WGS sequence"/>
</dbReference>
<comment type="caution">
    <text evidence="9">The sequence shown here is derived from an EMBL/GenBank/DDBJ whole genome shotgun (WGS) entry which is preliminary data.</text>
</comment>
<protein>
    <submittedName>
        <fullName evidence="9">Trehalose synthase</fullName>
    </submittedName>
</protein>
<keyword evidence="6" id="KW-0119">Carbohydrate metabolism</keyword>
<dbReference type="EMBL" id="BMVU01000028">
    <property type="protein sequence ID" value="GGX90510.1"/>
    <property type="molecule type" value="Genomic_DNA"/>
</dbReference>
<keyword evidence="5" id="KW-0808">Transferase</keyword>
<evidence type="ECO:0000313" key="9">
    <source>
        <dbReference type="EMBL" id="GGX90510.1"/>
    </source>
</evidence>
<evidence type="ECO:0000256" key="5">
    <source>
        <dbReference type="ARBA" id="ARBA00022679"/>
    </source>
</evidence>
<keyword evidence="3" id="KW-0313">Glucose metabolism</keyword>
<gene>
    <name evidence="9" type="ORF">GCM10010358_50630</name>
</gene>
<dbReference type="InterPro" id="IPR049438">
    <property type="entry name" value="TreT_GT1"/>
</dbReference>
<name>A0A918NS38_9ACTN</name>
<dbReference type="SUPFAM" id="SSF53756">
    <property type="entry name" value="UDP-Glycosyltransferase/glycogen phosphorylase"/>
    <property type="match status" value="1"/>
</dbReference>
<dbReference type="GO" id="GO:0006006">
    <property type="term" value="P:glucose metabolic process"/>
    <property type="evidence" value="ECO:0007669"/>
    <property type="project" value="UniProtKB-KW"/>
</dbReference>
<dbReference type="PANTHER" id="PTHR47779">
    <property type="entry name" value="SYNTHASE (CCG-9), PUTATIVE (AFU_ORTHOLOGUE AFUA_3G12100)-RELATED"/>
    <property type="match status" value="1"/>
</dbReference>
<proteinExistence type="inferred from homology"/>
<comment type="subunit">
    <text evidence="2">Homodimer.</text>
</comment>
<keyword evidence="10" id="KW-1185">Reference proteome</keyword>
<dbReference type="InterPro" id="IPR001296">
    <property type="entry name" value="Glyco_trans_1"/>
</dbReference>
<reference evidence="9" key="2">
    <citation type="submission" date="2020-09" db="EMBL/GenBank/DDBJ databases">
        <authorList>
            <person name="Sun Q."/>
            <person name="Ohkuma M."/>
        </authorList>
    </citation>
    <scope>NUCLEOTIDE SEQUENCE</scope>
    <source>
        <strain evidence="9">JCM 4790</strain>
    </source>
</reference>
<comment type="similarity">
    <text evidence="1">Belongs to the glycosyltransferase group 1 family. Glycosyltransferase 4 subfamily.</text>
</comment>
<evidence type="ECO:0000313" key="10">
    <source>
        <dbReference type="Proteomes" id="UP000619244"/>
    </source>
</evidence>
<accession>A0A918NS38</accession>
<evidence type="ECO:0000256" key="6">
    <source>
        <dbReference type="ARBA" id="ARBA00023277"/>
    </source>
</evidence>
<dbReference type="Gene3D" id="3.40.50.2000">
    <property type="entry name" value="Glycogen Phosphorylase B"/>
    <property type="match status" value="2"/>
</dbReference>